<feature type="domain" description="NYN" evidence="1">
    <location>
        <begin position="6"/>
        <end position="42"/>
    </location>
</feature>
<reference evidence="2 3" key="1">
    <citation type="submission" date="2021-07" db="EMBL/GenBank/DDBJ databases">
        <title>Novel Helicobacter sp. Isolated from a cat.</title>
        <authorList>
            <person name="Rimbara E."/>
            <person name="Suzuki M."/>
        </authorList>
    </citation>
    <scope>NUCLEOTIDE SEQUENCE [LARGE SCALE GENOMIC DNA]</scope>
    <source>
        <strain evidence="3">NHP19-012</strain>
    </source>
</reference>
<evidence type="ECO:0000313" key="3">
    <source>
        <dbReference type="Proteomes" id="UP000826146"/>
    </source>
</evidence>
<evidence type="ECO:0000259" key="1">
    <source>
        <dbReference type="Pfam" id="PF01936"/>
    </source>
</evidence>
<name>A0ABN6I6L3_9HELI</name>
<proteinExistence type="predicted"/>
<organism evidence="2 3">
    <name type="scientific">Helicobacter gastrofelis</name>
    <dbReference type="NCBI Taxonomy" id="2849642"/>
    <lineage>
        <taxon>Bacteria</taxon>
        <taxon>Pseudomonadati</taxon>
        <taxon>Campylobacterota</taxon>
        <taxon>Epsilonproteobacteria</taxon>
        <taxon>Campylobacterales</taxon>
        <taxon>Helicobacteraceae</taxon>
        <taxon>Helicobacter</taxon>
    </lineage>
</organism>
<dbReference type="RefSeq" id="WP_260321505.1">
    <property type="nucleotide sequence ID" value="NZ_AP024819.1"/>
</dbReference>
<dbReference type="CDD" id="cd18722">
    <property type="entry name" value="PIN_NicB-like"/>
    <property type="match status" value="1"/>
</dbReference>
<protein>
    <recommendedName>
        <fullName evidence="1">NYN domain-containing protein</fullName>
    </recommendedName>
</protein>
<dbReference type="Pfam" id="PF01936">
    <property type="entry name" value="NYN"/>
    <property type="match status" value="1"/>
</dbReference>
<evidence type="ECO:0000313" key="2">
    <source>
        <dbReference type="EMBL" id="BCZ19190.1"/>
    </source>
</evidence>
<dbReference type="Proteomes" id="UP000826146">
    <property type="component" value="Chromosome"/>
</dbReference>
<sequence length="51" mass="5604">MKIGPDIASLAIKKQVEKIVLVANDSDFVPAIKFAKREGVIVQLDSLKQHT</sequence>
<gene>
    <name evidence="2" type="ORF">NHP190012_08320</name>
</gene>
<dbReference type="InterPro" id="IPR021139">
    <property type="entry name" value="NYN"/>
</dbReference>
<dbReference type="Gene3D" id="3.40.50.1010">
    <property type="entry name" value="5'-nuclease"/>
    <property type="match status" value="1"/>
</dbReference>
<keyword evidence="3" id="KW-1185">Reference proteome</keyword>
<accession>A0ABN6I6L3</accession>
<dbReference type="EMBL" id="AP024819">
    <property type="protein sequence ID" value="BCZ19190.1"/>
    <property type="molecule type" value="Genomic_DNA"/>
</dbReference>